<organism evidence="1 2">
    <name type="scientific">Persicobacter diffluens</name>
    <dbReference type="NCBI Taxonomy" id="981"/>
    <lineage>
        <taxon>Bacteria</taxon>
        <taxon>Pseudomonadati</taxon>
        <taxon>Bacteroidota</taxon>
        <taxon>Cytophagia</taxon>
        <taxon>Cytophagales</taxon>
        <taxon>Persicobacteraceae</taxon>
        <taxon>Persicobacter</taxon>
    </lineage>
</organism>
<sequence>MRTLLTLTFLMVLSVGYGQKRQTNFSYFKLCIVNDKDEVLLVEYKGIWEPIGRRYNEPRTIRETLNHMAEEVGLEINHHHLGAMVNQYYNGGKYPIIFNFWRADYVKGTPKVPADCTDIKWVPIKEALKLVPFESMVMVMEQYLVKDKTKVWCASIDVNNQEWPHSYVTNIREDFYPL</sequence>
<evidence type="ECO:0008006" key="3">
    <source>
        <dbReference type="Google" id="ProtNLM"/>
    </source>
</evidence>
<comment type="caution">
    <text evidence="1">The sequence shown here is derived from an EMBL/GenBank/DDBJ whole genome shotgun (WGS) entry which is preliminary data.</text>
</comment>
<dbReference type="Gene3D" id="3.90.79.10">
    <property type="entry name" value="Nucleoside Triphosphate Pyrophosphohydrolase"/>
    <property type="match status" value="1"/>
</dbReference>
<gene>
    <name evidence="1" type="ORF">PEDI_46210</name>
</gene>
<proteinExistence type="predicted"/>
<dbReference type="CDD" id="cd02883">
    <property type="entry name" value="NUDIX_Hydrolase"/>
    <property type="match status" value="1"/>
</dbReference>
<accession>A0AAN4W376</accession>
<evidence type="ECO:0000313" key="2">
    <source>
        <dbReference type="Proteomes" id="UP001310022"/>
    </source>
</evidence>
<name>A0AAN4W376_9BACT</name>
<dbReference type="RefSeq" id="WP_338239152.1">
    <property type="nucleotide sequence ID" value="NZ_BQKE01000004.1"/>
</dbReference>
<reference evidence="1 2" key="1">
    <citation type="submission" date="2021-12" db="EMBL/GenBank/DDBJ databases">
        <title>Genome sequencing of bacteria with rrn-lacking chromosome and rrn-plasmid.</title>
        <authorList>
            <person name="Anda M."/>
            <person name="Iwasaki W."/>
        </authorList>
    </citation>
    <scope>NUCLEOTIDE SEQUENCE [LARGE SCALE GENOMIC DNA]</scope>
    <source>
        <strain evidence="1 2">NBRC 15940</strain>
    </source>
</reference>
<dbReference type="AlphaFoldDB" id="A0AAN4W376"/>
<dbReference type="InterPro" id="IPR015797">
    <property type="entry name" value="NUDIX_hydrolase-like_dom_sf"/>
</dbReference>
<dbReference type="SUPFAM" id="SSF55811">
    <property type="entry name" value="Nudix"/>
    <property type="match status" value="1"/>
</dbReference>
<dbReference type="Proteomes" id="UP001310022">
    <property type="component" value="Unassembled WGS sequence"/>
</dbReference>
<keyword evidence="2" id="KW-1185">Reference proteome</keyword>
<dbReference type="EMBL" id="BQKE01000004">
    <property type="protein sequence ID" value="GJM64069.1"/>
    <property type="molecule type" value="Genomic_DNA"/>
</dbReference>
<evidence type="ECO:0000313" key="1">
    <source>
        <dbReference type="EMBL" id="GJM64069.1"/>
    </source>
</evidence>
<protein>
    <recommendedName>
        <fullName evidence="3">Nudix hydrolase domain-containing protein</fullName>
    </recommendedName>
</protein>